<dbReference type="RefSeq" id="WP_266147973.1">
    <property type="nucleotide sequence ID" value="NZ_CP064028.1"/>
</dbReference>
<gene>
    <name evidence="2" type="ORF">ACFO5W_18675</name>
</gene>
<protein>
    <submittedName>
        <fullName evidence="2">GNAT family N-acetyltransferase</fullName>
        <ecNumber evidence="2">2.3.-.-</ecNumber>
    </submittedName>
</protein>
<evidence type="ECO:0000313" key="3">
    <source>
        <dbReference type="Proteomes" id="UP001595961"/>
    </source>
</evidence>
<reference evidence="3" key="1">
    <citation type="journal article" date="2019" name="Int. J. Syst. Evol. Microbiol.">
        <title>The Global Catalogue of Microorganisms (GCM) 10K type strain sequencing project: providing services to taxonomists for standard genome sequencing and annotation.</title>
        <authorList>
            <consortium name="The Broad Institute Genomics Platform"/>
            <consortium name="The Broad Institute Genome Sequencing Center for Infectious Disease"/>
            <person name="Wu L."/>
            <person name="Ma J."/>
        </authorList>
    </citation>
    <scope>NUCLEOTIDE SEQUENCE [LARGE SCALE GENOMIC DNA]</scope>
    <source>
        <strain evidence="3">CCM 4481</strain>
    </source>
</reference>
<feature type="domain" description="N-acetyltransferase" evidence="1">
    <location>
        <begin position="33"/>
        <end position="188"/>
    </location>
</feature>
<dbReference type="Proteomes" id="UP001595961">
    <property type="component" value="Unassembled WGS sequence"/>
</dbReference>
<dbReference type="CDD" id="cd04301">
    <property type="entry name" value="NAT_SF"/>
    <property type="match status" value="1"/>
</dbReference>
<keyword evidence="2" id="KW-0808">Transferase</keyword>
<dbReference type="GO" id="GO:0016746">
    <property type="term" value="F:acyltransferase activity"/>
    <property type="evidence" value="ECO:0007669"/>
    <property type="project" value="UniProtKB-KW"/>
</dbReference>
<accession>A0ABV9C778</accession>
<dbReference type="Gene3D" id="3.40.630.30">
    <property type="match status" value="1"/>
</dbReference>
<name>A0ABV9C778_9GAMM</name>
<dbReference type="EMBL" id="JBHSGA010000020">
    <property type="protein sequence ID" value="MFC4528676.1"/>
    <property type="molecule type" value="Genomic_DNA"/>
</dbReference>
<dbReference type="InterPro" id="IPR016181">
    <property type="entry name" value="Acyl_CoA_acyltransferase"/>
</dbReference>
<keyword evidence="2" id="KW-0012">Acyltransferase</keyword>
<organism evidence="2 3">
    <name type="scientific">Dyella halodurans</name>
    <dbReference type="NCBI Taxonomy" id="1920171"/>
    <lineage>
        <taxon>Bacteria</taxon>
        <taxon>Pseudomonadati</taxon>
        <taxon>Pseudomonadota</taxon>
        <taxon>Gammaproteobacteria</taxon>
        <taxon>Lysobacterales</taxon>
        <taxon>Rhodanobacteraceae</taxon>
        <taxon>Dyella</taxon>
    </lineage>
</organism>
<keyword evidence="3" id="KW-1185">Reference proteome</keyword>
<evidence type="ECO:0000313" key="2">
    <source>
        <dbReference type="EMBL" id="MFC4528676.1"/>
    </source>
</evidence>
<dbReference type="InterPro" id="IPR000182">
    <property type="entry name" value="GNAT_dom"/>
</dbReference>
<comment type="caution">
    <text evidence="2">The sequence shown here is derived from an EMBL/GenBank/DDBJ whole genome shotgun (WGS) entry which is preliminary data.</text>
</comment>
<dbReference type="Pfam" id="PF00583">
    <property type="entry name" value="Acetyltransf_1"/>
    <property type="match status" value="1"/>
</dbReference>
<evidence type="ECO:0000259" key="1">
    <source>
        <dbReference type="PROSITE" id="PS51186"/>
    </source>
</evidence>
<sequence>MSTPFTRHPAEGADVPRLAGEHWIETLNDGSHVLIRPIRPEDRALESEFIERLSAESKRFRFLGEMRDVSPALLDQWVNVDYRTDMAFVALVHDNGVLREVGVSRYSASGDNQHCECAVTVADDWRHRGLGVLLMRHLIDVARRNGFHQMFSMDAACNEAMRDLASYLGFDRKRDPRDAAQVIHTLEL</sequence>
<dbReference type="PROSITE" id="PS51186">
    <property type="entry name" value="GNAT"/>
    <property type="match status" value="1"/>
</dbReference>
<dbReference type="SUPFAM" id="SSF55729">
    <property type="entry name" value="Acyl-CoA N-acyltransferases (Nat)"/>
    <property type="match status" value="1"/>
</dbReference>
<dbReference type="EC" id="2.3.-.-" evidence="2"/>
<proteinExistence type="predicted"/>